<dbReference type="Proteomes" id="UP000521943">
    <property type="component" value="Unassembled WGS sequence"/>
</dbReference>
<dbReference type="AlphaFoldDB" id="A0A8H6LYP2"/>
<accession>A0A8H6LYP2</accession>
<name>A0A8H6LYP2_9AGAR</name>
<organism evidence="2 3">
    <name type="scientific">Ephemerocybe angulata</name>
    <dbReference type="NCBI Taxonomy" id="980116"/>
    <lineage>
        <taxon>Eukaryota</taxon>
        <taxon>Fungi</taxon>
        <taxon>Dikarya</taxon>
        <taxon>Basidiomycota</taxon>
        <taxon>Agaricomycotina</taxon>
        <taxon>Agaricomycetes</taxon>
        <taxon>Agaricomycetidae</taxon>
        <taxon>Agaricales</taxon>
        <taxon>Agaricineae</taxon>
        <taxon>Psathyrellaceae</taxon>
        <taxon>Ephemerocybe</taxon>
    </lineage>
</organism>
<dbReference type="EMBL" id="JACGCI010000067">
    <property type="protein sequence ID" value="KAF6748968.1"/>
    <property type="molecule type" value="Genomic_DNA"/>
</dbReference>
<feature type="region of interest" description="Disordered" evidence="1">
    <location>
        <begin position="132"/>
        <end position="151"/>
    </location>
</feature>
<feature type="region of interest" description="Disordered" evidence="1">
    <location>
        <begin position="48"/>
        <end position="67"/>
    </location>
</feature>
<reference evidence="2 3" key="1">
    <citation type="submission" date="2020-07" db="EMBL/GenBank/DDBJ databases">
        <title>Comparative genomics of pyrophilous fungi reveals a link between fire events and developmental genes.</title>
        <authorList>
            <consortium name="DOE Joint Genome Institute"/>
            <person name="Steindorff A.S."/>
            <person name="Carver A."/>
            <person name="Calhoun S."/>
            <person name="Stillman K."/>
            <person name="Liu H."/>
            <person name="Lipzen A."/>
            <person name="Pangilinan J."/>
            <person name="Labutti K."/>
            <person name="Bruns T.D."/>
            <person name="Grigoriev I.V."/>
        </authorList>
    </citation>
    <scope>NUCLEOTIDE SEQUENCE [LARGE SCALE GENOMIC DNA]</scope>
    <source>
        <strain evidence="2 3">CBS 144469</strain>
    </source>
</reference>
<protein>
    <submittedName>
        <fullName evidence="2">Uncharacterized protein</fullName>
    </submittedName>
</protein>
<keyword evidence="3" id="KW-1185">Reference proteome</keyword>
<comment type="caution">
    <text evidence="2">The sequence shown here is derived from an EMBL/GenBank/DDBJ whole genome shotgun (WGS) entry which is preliminary data.</text>
</comment>
<sequence length="236" mass="25501">MPRVNLDSEFSRKGVLMKRDGSNTYPRRLQWGAMYRCGHITELGGFWSPNRRGKATSPPASFPHAKYPRTPPHTEGARAGFNAAVPSRANPWRTSSANVCCQWTELLASAPQAHKQTLRVVVAGTEEEDLGILEGDSNGTQEAVGEDSPVYPPLTGLQRSLKKQRLLRSGATKGMDLGREDDSGDVNASRSILGGGEARNNADGVSVPTFILPEGHPVGTGAYCGGTWDRLLARQF</sequence>
<evidence type="ECO:0000313" key="2">
    <source>
        <dbReference type="EMBL" id="KAF6748968.1"/>
    </source>
</evidence>
<evidence type="ECO:0000313" key="3">
    <source>
        <dbReference type="Proteomes" id="UP000521943"/>
    </source>
</evidence>
<feature type="region of interest" description="Disordered" evidence="1">
    <location>
        <begin position="169"/>
        <end position="200"/>
    </location>
</feature>
<evidence type="ECO:0000256" key="1">
    <source>
        <dbReference type="SAM" id="MobiDB-lite"/>
    </source>
</evidence>
<gene>
    <name evidence="2" type="ORF">DFP72DRAFT_853083</name>
</gene>
<proteinExistence type="predicted"/>